<gene>
    <name evidence="1" type="ORF">J0895_00925</name>
</gene>
<name>A0ABS3FLI7_9CYAN</name>
<evidence type="ECO:0000313" key="2">
    <source>
        <dbReference type="Proteomes" id="UP000664844"/>
    </source>
</evidence>
<dbReference type="InterPro" id="IPR018578">
    <property type="entry name" value="Restrct_endonuc_II_BstXI"/>
</dbReference>
<dbReference type="Pfam" id="PF09552">
    <property type="entry name" value="RE_BstXI"/>
    <property type="match status" value="1"/>
</dbReference>
<dbReference type="Proteomes" id="UP000664844">
    <property type="component" value="Unassembled WGS sequence"/>
</dbReference>
<keyword evidence="1" id="KW-0255">Endonuclease</keyword>
<keyword evidence="2" id="KW-1185">Reference proteome</keyword>
<keyword evidence="1" id="KW-0378">Hydrolase</keyword>
<organism evidence="1 2">
    <name type="scientific">Phormidium pseudopriestleyi FRX01</name>
    <dbReference type="NCBI Taxonomy" id="1759528"/>
    <lineage>
        <taxon>Bacteria</taxon>
        <taxon>Bacillati</taxon>
        <taxon>Cyanobacteriota</taxon>
        <taxon>Cyanophyceae</taxon>
        <taxon>Oscillatoriophycideae</taxon>
        <taxon>Oscillatoriales</taxon>
        <taxon>Oscillatoriaceae</taxon>
        <taxon>Phormidium</taxon>
    </lineage>
</organism>
<comment type="caution">
    <text evidence="1">The sequence shown here is derived from an EMBL/GenBank/DDBJ whole genome shotgun (WGS) entry which is preliminary data.</text>
</comment>
<dbReference type="GO" id="GO:0004519">
    <property type="term" value="F:endonuclease activity"/>
    <property type="evidence" value="ECO:0007669"/>
    <property type="project" value="UniProtKB-KW"/>
</dbReference>
<reference evidence="1 2" key="1">
    <citation type="submission" date="2021-03" db="EMBL/GenBank/DDBJ databases">
        <title>Metabolic Capacity of the Antarctic Cyanobacterium Phormidium pseudopriestleyi that Sustains Oxygenic Photosynthesis in the Presence of Hydrogen Sulfide.</title>
        <authorList>
            <person name="Lumian J.E."/>
            <person name="Jungblut A.D."/>
            <person name="Dillon M.L."/>
            <person name="Hawes I."/>
            <person name="Doran P.T."/>
            <person name="Mackey T.J."/>
            <person name="Dick G.J."/>
            <person name="Grettenberger C.L."/>
            <person name="Sumner D.Y."/>
        </authorList>
    </citation>
    <scope>NUCLEOTIDE SEQUENCE [LARGE SCALE GENOMIC DNA]</scope>
    <source>
        <strain evidence="1 2">FRX01</strain>
    </source>
</reference>
<proteinExistence type="predicted"/>
<evidence type="ECO:0000313" key="1">
    <source>
        <dbReference type="EMBL" id="MBO0347693.1"/>
    </source>
</evidence>
<sequence>MSKLKNPPTLPQVLKDKIYKTGQTRGSDNDVIYQNRVNRNNTVLIPYEFWDQVSLPPSGESCFEKGFICLIKPQDYFTNSNIESDLQERSLTLGVNALVFYQKRLDWGKYNPERLGWNLANNRTNPLQGNYVARVAATTSSTNGEKICRGFNKTSMKGAGIRLFEYAS</sequence>
<keyword evidence="1" id="KW-0540">Nuclease</keyword>
<accession>A0ABS3FLI7</accession>
<protein>
    <submittedName>
        <fullName evidence="1">BstXI family restriction endonuclease</fullName>
    </submittedName>
</protein>
<dbReference type="EMBL" id="JAFLQW010000027">
    <property type="protein sequence ID" value="MBO0347693.1"/>
    <property type="molecule type" value="Genomic_DNA"/>
</dbReference>